<reference evidence="10" key="1">
    <citation type="journal article" date="2020" name="Stud. Mycol.">
        <title>101 Dothideomycetes genomes: a test case for predicting lifestyles and emergence of pathogens.</title>
        <authorList>
            <person name="Haridas S."/>
            <person name="Albert R."/>
            <person name="Binder M."/>
            <person name="Bloem J."/>
            <person name="Labutti K."/>
            <person name="Salamov A."/>
            <person name="Andreopoulos B."/>
            <person name="Baker S."/>
            <person name="Barry K."/>
            <person name="Bills G."/>
            <person name="Bluhm B."/>
            <person name="Cannon C."/>
            <person name="Castanera R."/>
            <person name="Culley D."/>
            <person name="Daum C."/>
            <person name="Ezra D."/>
            <person name="Gonzalez J."/>
            <person name="Henrissat B."/>
            <person name="Kuo A."/>
            <person name="Liang C."/>
            <person name="Lipzen A."/>
            <person name="Lutzoni F."/>
            <person name="Magnuson J."/>
            <person name="Mondo S."/>
            <person name="Nolan M."/>
            <person name="Ohm R."/>
            <person name="Pangilinan J."/>
            <person name="Park H.-J."/>
            <person name="Ramirez L."/>
            <person name="Alfaro M."/>
            <person name="Sun H."/>
            <person name="Tritt A."/>
            <person name="Yoshinaga Y."/>
            <person name="Zwiers L.-H."/>
            <person name="Turgeon B."/>
            <person name="Goodwin S."/>
            <person name="Spatafora J."/>
            <person name="Crous P."/>
            <person name="Grigoriev I."/>
        </authorList>
    </citation>
    <scope>NUCLEOTIDE SEQUENCE</scope>
    <source>
        <strain evidence="10">CBS 130266</strain>
    </source>
</reference>
<dbReference type="PROSITE" id="PS00463">
    <property type="entry name" value="ZN2_CY6_FUNGAL_1"/>
    <property type="match status" value="1"/>
</dbReference>
<evidence type="ECO:0000256" key="7">
    <source>
        <dbReference type="PROSITE-ProRule" id="PRU00042"/>
    </source>
</evidence>
<comment type="caution">
    <text evidence="10">The sequence shown here is derived from an EMBL/GenBank/DDBJ whole genome shotgun (WGS) entry which is preliminary data.</text>
</comment>
<evidence type="ECO:0000256" key="6">
    <source>
        <dbReference type="ARBA" id="ARBA00023242"/>
    </source>
</evidence>
<dbReference type="PROSITE" id="PS50157">
    <property type="entry name" value="ZINC_FINGER_C2H2_2"/>
    <property type="match status" value="2"/>
</dbReference>
<evidence type="ECO:0000256" key="1">
    <source>
        <dbReference type="ARBA" id="ARBA00022723"/>
    </source>
</evidence>
<dbReference type="Pfam" id="PF00096">
    <property type="entry name" value="zf-C2H2"/>
    <property type="match status" value="2"/>
</dbReference>
<dbReference type="PANTHER" id="PTHR47660:SF2">
    <property type="entry name" value="TRANSCRIPTION FACTOR WITH C2H2 AND ZN(2)-CYS(6) DNA BINDING DOMAIN (EUROFUNG)"/>
    <property type="match status" value="1"/>
</dbReference>
<dbReference type="InterPro" id="IPR013087">
    <property type="entry name" value="Znf_C2H2_type"/>
</dbReference>
<evidence type="ECO:0000256" key="3">
    <source>
        <dbReference type="ARBA" id="ARBA00022833"/>
    </source>
</evidence>
<feature type="domain" description="C2H2-type" evidence="9">
    <location>
        <begin position="14"/>
        <end position="42"/>
    </location>
</feature>
<dbReference type="FunFam" id="3.30.160.60:FF:000065">
    <property type="entry name" value="B-cell CLL/lymphoma 6, member B"/>
    <property type="match status" value="1"/>
</dbReference>
<evidence type="ECO:0000313" key="11">
    <source>
        <dbReference type="Proteomes" id="UP000800235"/>
    </source>
</evidence>
<dbReference type="Gene3D" id="4.10.240.10">
    <property type="entry name" value="Zn(2)-C6 fungal-type DNA-binding domain"/>
    <property type="match status" value="1"/>
</dbReference>
<feature type="domain" description="C2H2-type" evidence="9">
    <location>
        <begin position="43"/>
        <end position="70"/>
    </location>
</feature>
<evidence type="ECO:0000256" key="8">
    <source>
        <dbReference type="SAM" id="MobiDB-lite"/>
    </source>
</evidence>
<dbReference type="SMART" id="SM00355">
    <property type="entry name" value="ZnF_C2H2"/>
    <property type="match status" value="2"/>
</dbReference>
<evidence type="ECO:0000256" key="4">
    <source>
        <dbReference type="ARBA" id="ARBA00023015"/>
    </source>
</evidence>
<dbReference type="CDD" id="cd00067">
    <property type="entry name" value="GAL4"/>
    <property type="match status" value="1"/>
</dbReference>
<dbReference type="InterPro" id="IPR001138">
    <property type="entry name" value="Zn2Cys6_DnaBD"/>
</dbReference>
<organism evidence="10 11">
    <name type="scientific">Tothia fuscella</name>
    <dbReference type="NCBI Taxonomy" id="1048955"/>
    <lineage>
        <taxon>Eukaryota</taxon>
        <taxon>Fungi</taxon>
        <taxon>Dikarya</taxon>
        <taxon>Ascomycota</taxon>
        <taxon>Pezizomycotina</taxon>
        <taxon>Dothideomycetes</taxon>
        <taxon>Pleosporomycetidae</taxon>
        <taxon>Venturiales</taxon>
        <taxon>Cylindrosympodiaceae</taxon>
        <taxon>Tothia</taxon>
    </lineage>
</organism>
<dbReference type="SUPFAM" id="SSF57701">
    <property type="entry name" value="Zn2/Cys6 DNA-binding domain"/>
    <property type="match status" value="1"/>
</dbReference>
<dbReference type="OrthoDB" id="40579at2759"/>
<keyword evidence="5" id="KW-0804">Transcription</keyword>
<accession>A0A9P4NR01</accession>
<evidence type="ECO:0000256" key="5">
    <source>
        <dbReference type="ARBA" id="ARBA00023163"/>
    </source>
</evidence>
<protein>
    <recommendedName>
        <fullName evidence="9">C2H2-type domain-containing protein</fullName>
    </recommendedName>
</protein>
<evidence type="ECO:0000256" key="2">
    <source>
        <dbReference type="ARBA" id="ARBA00022771"/>
    </source>
</evidence>
<feature type="region of interest" description="Disordered" evidence="8">
    <location>
        <begin position="122"/>
        <end position="143"/>
    </location>
</feature>
<dbReference type="PROSITE" id="PS00028">
    <property type="entry name" value="ZINC_FINGER_C2H2_1"/>
    <property type="match status" value="2"/>
</dbReference>
<proteinExistence type="predicted"/>
<keyword evidence="4" id="KW-0805">Transcription regulation</keyword>
<dbReference type="EMBL" id="MU007045">
    <property type="protein sequence ID" value="KAF2429686.1"/>
    <property type="molecule type" value="Genomic_DNA"/>
</dbReference>
<gene>
    <name evidence="10" type="ORF">EJ08DRAFT_272449</name>
</gene>
<keyword evidence="1" id="KW-0479">Metal-binding</keyword>
<evidence type="ECO:0000313" key="10">
    <source>
        <dbReference type="EMBL" id="KAF2429686.1"/>
    </source>
</evidence>
<dbReference type="GO" id="GO:0008270">
    <property type="term" value="F:zinc ion binding"/>
    <property type="evidence" value="ECO:0007669"/>
    <property type="project" value="UniProtKB-KW"/>
</dbReference>
<keyword evidence="3" id="KW-0862">Zinc</keyword>
<dbReference type="Gene3D" id="3.30.160.60">
    <property type="entry name" value="Classic Zinc Finger"/>
    <property type="match status" value="1"/>
</dbReference>
<dbReference type="PANTHER" id="PTHR47660">
    <property type="entry name" value="TRANSCRIPTION FACTOR WITH C2H2 AND ZN(2)-CYS(6) DNA BINDING DOMAIN (EUROFUNG)-RELATED-RELATED"/>
    <property type="match status" value="1"/>
</dbReference>
<evidence type="ECO:0000259" key="9">
    <source>
        <dbReference type="PROSITE" id="PS50157"/>
    </source>
</evidence>
<dbReference type="InterPro" id="IPR036236">
    <property type="entry name" value="Znf_C2H2_sf"/>
</dbReference>
<keyword evidence="11" id="KW-1185">Reference proteome</keyword>
<dbReference type="InterPro" id="IPR036864">
    <property type="entry name" value="Zn2-C6_fun-type_DNA-bd_sf"/>
</dbReference>
<keyword evidence="2 7" id="KW-0863">Zinc-finger</keyword>
<dbReference type="SUPFAM" id="SSF57667">
    <property type="entry name" value="beta-beta-alpha zinc fingers"/>
    <property type="match status" value="1"/>
</dbReference>
<name>A0A9P4NR01_9PEZI</name>
<dbReference type="Proteomes" id="UP000800235">
    <property type="component" value="Unassembled WGS sequence"/>
</dbReference>
<keyword evidence="6" id="KW-0539">Nucleus</keyword>
<sequence length="436" mass="48051">MDSSENEVKATSKLACQTCGDKFSRADHLMRHVSSAHSAIRPFACAICRKSFTRKDVYSRHLRIHSPNARRALHRTIIGRTRRACLNCANAKVHCDESELCEYCRVRGLRCSRMVSGRDESLERSHPRLIGPESNDHEISSRKIKSAISAPGSLTAKILHRSIPQDGSVIALNVPLSHPSEAPNLLPLGVNNSKTRSDAVIGQDLPPISPLLTYGNPSPIPSQACFTSPSGGAFSADQTNAASQLGLQRDGEAYFPDLQLAWDFNISDWMPFDFSIPAFDDNQLMHSCDLNSSADQGLQNRLISMVPNERTPTVPGPVESAVEFLTQNHNRNTAFMPGPSQCTQPHIGSYTAFQEAESKEDYAQLLQVRTAKFPDLQTADIEALRLEISHEVQDLSESAYNILKQQSAIAVDARQARGPINLQAFPCRSAFNTFIQ</sequence>
<dbReference type="GO" id="GO:0000981">
    <property type="term" value="F:DNA-binding transcription factor activity, RNA polymerase II-specific"/>
    <property type="evidence" value="ECO:0007669"/>
    <property type="project" value="InterPro"/>
</dbReference>
<dbReference type="AlphaFoldDB" id="A0A9P4NR01"/>